<protein>
    <submittedName>
        <fullName evidence="6">Ribosome biogenesis/translation initiation ATPase RLI</fullName>
    </submittedName>
</protein>
<keyword evidence="1" id="KW-0547">Nucleotide-binding</keyword>
<evidence type="ECO:0000313" key="6">
    <source>
        <dbReference type="EMBL" id="TSD15263.1"/>
    </source>
</evidence>
<evidence type="ECO:0000259" key="5">
    <source>
        <dbReference type="PROSITE" id="PS51379"/>
    </source>
</evidence>
<feature type="domain" description="ABC transporter" evidence="4">
    <location>
        <begin position="357"/>
        <end position="572"/>
    </location>
</feature>
<dbReference type="FunFam" id="3.40.50.300:FF:001546">
    <property type="entry name" value="RNase L inhibitor homolog"/>
    <property type="match status" value="1"/>
</dbReference>
<dbReference type="PROSITE" id="PS50893">
    <property type="entry name" value="ABC_TRANSPORTER_2"/>
    <property type="match status" value="2"/>
</dbReference>
<feature type="region of interest" description="Disordered" evidence="3">
    <location>
        <begin position="580"/>
        <end position="617"/>
    </location>
</feature>
<feature type="domain" description="4Fe-4S ferredoxin-type" evidence="5">
    <location>
        <begin position="54"/>
        <end position="85"/>
    </location>
</feature>
<organism evidence="6 7">
    <name type="scientific">Haloglomus irregulare</name>
    <dbReference type="NCBI Taxonomy" id="2234134"/>
    <lineage>
        <taxon>Archaea</taxon>
        <taxon>Methanobacteriati</taxon>
        <taxon>Methanobacteriota</taxon>
        <taxon>Stenosarchaea group</taxon>
        <taxon>Halobacteria</taxon>
        <taxon>Halobacteriales</taxon>
        <taxon>Natronomonadaceae</taxon>
        <taxon>Haloglomus</taxon>
    </lineage>
</organism>
<proteinExistence type="predicted"/>
<keyword evidence="2" id="KW-0067">ATP-binding</keyword>
<evidence type="ECO:0000256" key="2">
    <source>
        <dbReference type="ARBA" id="ARBA00022840"/>
    </source>
</evidence>
<dbReference type="SUPFAM" id="SSF52540">
    <property type="entry name" value="P-loop containing nucleoside triphosphate hydrolases"/>
    <property type="match status" value="2"/>
</dbReference>
<dbReference type="InterPro" id="IPR003593">
    <property type="entry name" value="AAA+_ATPase"/>
</dbReference>
<dbReference type="AlphaFoldDB" id="A0A554ND10"/>
<evidence type="ECO:0000256" key="3">
    <source>
        <dbReference type="SAM" id="MobiDB-lite"/>
    </source>
</evidence>
<dbReference type="Pfam" id="PF04068">
    <property type="entry name" value="Fer4_RLI"/>
    <property type="match status" value="1"/>
</dbReference>
<dbReference type="InterPro" id="IPR017871">
    <property type="entry name" value="ABC_transporter-like_CS"/>
</dbReference>
<dbReference type="RefSeq" id="WP_144261104.1">
    <property type="nucleotide sequence ID" value="NZ_QMDX01000002.1"/>
</dbReference>
<dbReference type="InterPro" id="IPR007209">
    <property type="entry name" value="RNaseL-inhib-like_metal-bd_dom"/>
</dbReference>
<dbReference type="PRINTS" id="PR01868">
    <property type="entry name" value="ABCEFAMILY"/>
</dbReference>
<evidence type="ECO:0000259" key="4">
    <source>
        <dbReference type="PROSITE" id="PS50893"/>
    </source>
</evidence>
<gene>
    <name evidence="6" type="ORF">DP107_05285</name>
</gene>
<dbReference type="SUPFAM" id="SSF54862">
    <property type="entry name" value="4Fe-4S ferredoxins"/>
    <property type="match status" value="1"/>
</dbReference>
<dbReference type="Gene3D" id="3.40.50.300">
    <property type="entry name" value="P-loop containing nucleotide triphosphate hydrolases"/>
    <property type="match status" value="2"/>
</dbReference>
<dbReference type="GO" id="GO:0005524">
    <property type="term" value="F:ATP binding"/>
    <property type="evidence" value="ECO:0007669"/>
    <property type="project" value="UniProtKB-KW"/>
</dbReference>
<dbReference type="OrthoDB" id="30658at2157"/>
<dbReference type="Pfam" id="PF00005">
    <property type="entry name" value="ABC_tran"/>
    <property type="match status" value="2"/>
</dbReference>
<dbReference type="InParanoid" id="A0A554ND10"/>
<keyword evidence="7" id="KW-1185">Reference proteome</keyword>
<feature type="domain" description="ABC transporter" evidence="4">
    <location>
        <begin position="80"/>
        <end position="329"/>
    </location>
</feature>
<dbReference type="InterPro" id="IPR013283">
    <property type="entry name" value="RLI1"/>
</dbReference>
<dbReference type="PROSITE" id="PS51379">
    <property type="entry name" value="4FE4S_FER_2"/>
    <property type="match status" value="1"/>
</dbReference>
<accession>A0A554ND10</accession>
<dbReference type="SMART" id="SM00382">
    <property type="entry name" value="AAA"/>
    <property type="match status" value="2"/>
</dbReference>
<dbReference type="InterPro" id="IPR027417">
    <property type="entry name" value="P-loop_NTPase"/>
</dbReference>
<dbReference type="GO" id="GO:0016887">
    <property type="term" value="F:ATP hydrolysis activity"/>
    <property type="evidence" value="ECO:0007669"/>
    <property type="project" value="InterPro"/>
</dbReference>
<dbReference type="InterPro" id="IPR003439">
    <property type="entry name" value="ABC_transporter-like_ATP-bd"/>
</dbReference>
<reference evidence="6 7" key="1">
    <citation type="submission" date="2018-06" db="EMBL/GenBank/DDBJ databases">
        <title>Natronomonas sp. F16-60 a new haloarchaeon isolated from a solar saltern of Isla Cristina, Huelva, Spain.</title>
        <authorList>
            <person name="Duran-Viseras A."/>
            <person name="Sanchez-Porro C."/>
            <person name="Ventosa A."/>
        </authorList>
    </citation>
    <scope>NUCLEOTIDE SEQUENCE [LARGE SCALE GENOMIC DNA]</scope>
    <source>
        <strain evidence="6 7">F16-60</strain>
    </source>
</reference>
<dbReference type="PANTHER" id="PTHR19248">
    <property type="entry name" value="ATP-BINDING TRANSPORT PROTEIN-RELATED"/>
    <property type="match status" value="1"/>
</dbReference>
<comment type="caution">
    <text evidence="6">The sequence shown here is derived from an EMBL/GenBank/DDBJ whole genome shotgun (WGS) entry which is preliminary data.</text>
</comment>
<dbReference type="EMBL" id="QMDX01000002">
    <property type="protein sequence ID" value="TSD15263.1"/>
    <property type="molecule type" value="Genomic_DNA"/>
</dbReference>
<dbReference type="Proteomes" id="UP000319894">
    <property type="component" value="Unassembled WGS sequence"/>
</dbReference>
<evidence type="ECO:0000256" key="1">
    <source>
        <dbReference type="ARBA" id="ARBA00022741"/>
    </source>
</evidence>
<evidence type="ECO:0000313" key="7">
    <source>
        <dbReference type="Proteomes" id="UP000319894"/>
    </source>
</evidence>
<dbReference type="InterPro" id="IPR017896">
    <property type="entry name" value="4Fe4S_Fe-S-bd"/>
</dbReference>
<dbReference type="NCBIfam" id="NF009945">
    <property type="entry name" value="PRK13409.1"/>
    <property type="match status" value="1"/>
</dbReference>
<name>A0A554ND10_9EURY</name>
<dbReference type="FunCoup" id="A0A554ND10">
    <property type="interactions" value="206"/>
</dbReference>
<dbReference type="PROSITE" id="PS00211">
    <property type="entry name" value="ABC_TRANSPORTER_1"/>
    <property type="match status" value="2"/>
</dbReference>
<sequence>MAEDSIAVVDLDRCQPDRCNYECANYCPPNRTGKECITKRSEAEDPELLDGAPDQIRISEEICLGESCGICVTKCPFDAIEIINLPGELAESPAHRYGENAFGLYGLPAPQEGRVTGVLGPNGIGKSTAVRVLAGEITPNLGRHREEPSWEAVLDEYRGTALQDYLEDLRGGKLDVARKPQYVDRIPDQFDGRTIDLLSGVDERDAVDEVTERLGIAGVVDQDIDTLSGGELQRVALAAALVRDADFYFIDEITPYLDIGQRVTAARLIRELAEEEDRSMMVIEHDLAILDLVADTVHVTYGEPGAFGVVTTPKSTRNGINEYLDGYLEAENMRIRQSAIRFEEHAPRQGSHGETLVEYPALTKSYGEGEFTLEVEPGEIRHNEVLGIVGPNGIGKSTFAELLTGRLEPTDGEVDTRLDIAYKPQYIEIDQPMRVDAFLASITDDFGSSYWNTEIAGPLQLERIMEQQLTDLSGGERQRVAIAACLSKDADLYLLDEPSAFLDVEQRVQATTAIRRYTENNDATAMVIDHDIYMIDLLADRLQVFDGTPAERGHAGQPVGMREGMNEFLANLDITFRRDQNTGRPRINKPGSQLDRKQKKQGEYYYAPEGDEELGEE</sequence>